<evidence type="ECO:0000313" key="1">
    <source>
        <dbReference type="EMBL" id="RXJ63642.1"/>
    </source>
</evidence>
<dbReference type="PANTHER" id="PTHR34408">
    <property type="entry name" value="FAMILY PROTEIN, PUTATIVE-RELATED"/>
    <property type="match status" value="1"/>
</dbReference>
<dbReference type="InterPro" id="IPR023346">
    <property type="entry name" value="Lysozyme-like_dom_sf"/>
</dbReference>
<proteinExistence type="predicted"/>
<dbReference type="PANTHER" id="PTHR34408:SF2">
    <property type="entry name" value="CELL WALL-BINDING PROTEIN YWSB"/>
    <property type="match status" value="1"/>
</dbReference>
<gene>
    <name evidence="1" type="ORF">CRV06_05460</name>
</gene>
<dbReference type="Proteomes" id="UP000290191">
    <property type="component" value="Unassembled WGS sequence"/>
</dbReference>
<evidence type="ECO:0000313" key="2">
    <source>
        <dbReference type="Proteomes" id="UP000290191"/>
    </source>
</evidence>
<name>A0A4Q0Y0Y7_9BACT</name>
<dbReference type="Gene3D" id="1.10.530.10">
    <property type="match status" value="1"/>
</dbReference>
<dbReference type="AlphaFoldDB" id="A0A4Q0Y0Y7"/>
<accession>A0A4Q0Y0Y7</accession>
<evidence type="ECO:0008006" key="3">
    <source>
        <dbReference type="Google" id="ProtNLM"/>
    </source>
</evidence>
<sequence>MTNIKDMLVILFPKSDTVDIEYVANIIEFKCQNFGLNTPLRVAHFLAQVREEVGAELKPISENLNYSEEALINIFKAFRNNPELADKFGWDEDTPIADQVKIANYAYANRNGNGAADSNGDGDINEDDDGWKYRGAGALQITGKGNYIEVQKRIDKYIVGNSVNILNGKDIHTLKGSILAAAGFWIWKDIYNDADLGTDSYAIDHVTARINKHTDSYSHRREHFEKIKHLI</sequence>
<comment type="caution">
    <text evidence="1">The sequence shown here is derived from an EMBL/GenBank/DDBJ whole genome shotgun (WGS) entry which is preliminary data.</text>
</comment>
<protein>
    <recommendedName>
        <fullName evidence="3">Glycoside hydrolase family 19 catalytic domain-containing protein</fullName>
    </recommendedName>
</protein>
<organism evidence="1 2">
    <name type="scientific">Halarcobacter anaerophilus</name>
    <dbReference type="NCBI Taxonomy" id="877500"/>
    <lineage>
        <taxon>Bacteria</taxon>
        <taxon>Pseudomonadati</taxon>
        <taxon>Campylobacterota</taxon>
        <taxon>Epsilonproteobacteria</taxon>
        <taxon>Campylobacterales</taxon>
        <taxon>Arcobacteraceae</taxon>
        <taxon>Halarcobacter</taxon>
    </lineage>
</organism>
<reference evidence="1 2" key="1">
    <citation type="submission" date="2017-10" db="EMBL/GenBank/DDBJ databases">
        <title>Genomics of the genus Arcobacter.</title>
        <authorList>
            <person name="Perez-Cataluna A."/>
            <person name="Figueras M.J."/>
        </authorList>
    </citation>
    <scope>NUCLEOTIDE SEQUENCE [LARGE SCALE GENOMIC DNA]</scope>
    <source>
        <strain evidence="1 2">DSM 24636</strain>
    </source>
</reference>
<dbReference type="OrthoDB" id="5365950at2"/>
<dbReference type="SUPFAM" id="SSF53955">
    <property type="entry name" value="Lysozyme-like"/>
    <property type="match status" value="1"/>
</dbReference>
<keyword evidence="2" id="KW-1185">Reference proteome</keyword>
<dbReference type="EMBL" id="PDKO01000003">
    <property type="protein sequence ID" value="RXJ63642.1"/>
    <property type="molecule type" value="Genomic_DNA"/>
</dbReference>
<dbReference type="RefSeq" id="WP_129081687.1">
    <property type="nucleotide sequence ID" value="NZ_CP041070.1"/>
</dbReference>
<dbReference type="InterPro" id="IPR052354">
    <property type="entry name" value="Cell_Wall_Dynamics_Protein"/>
</dbReference>